<dbReference type="PRINTS" id="PR00463">
    <property type="entry name" value="EP450I"/>
</dbReference>
<evidence type="ECO:0000256" key="4">
    <source>
        <dbReference type="ARBA" id="ARBA00022723"/>
    </source>
</evidence>
<comment type="cofactor">
    <cofactor evidence="1 8">
        <name>heme</name>
        <dbReference type="ChEBI" id="CHEBI:30413"/>
    </cofactor>
</comment>
<dbReference type="GO" id="GO:0016705">
    <property type="term" value="F:oxidoreductase activity, acting on paired donors, with incorporation or reduction of molecular oxygen"/>
    <property type="evidence" value="ECO:0007669"/>
    <property type="project" value="InterPro"/>
</dbReference>
<dbReference type="Proteomes" id="UP000663852">
    <property type="component" value="Unassembled WGS sequence"/>
</dbReference>
<evidence type="ECO:0000256" key="3">
    <source>
        <dbReference type="ARBA" id="ARBA00022617"/>
    </source>
</evidence>
<dbReference type="PANTHER" id="PTHR24292">
    <property type="entry name" value="CYTOCHROME P450"/>
    <property type="match status" value="1"/>
</dbReference>
<dbReference type="InterPro" id="IPR017972">
    <property type="entry name" value="Cyt_P450_CS"/>
</dbReference>
<accession>A0A815LLN2</accession>
<dbReference type="PANTHER" id="PTHR24292:SF102">
    <property type="entry name" value="CYTOCHROME P450 FAMILY-RELATED"/>
    <property type="match status" value="1"/>
</dbReference>
<evidence type="ECO:0000256" key="1">
    <source>
        <dbReference type="ARBA" id="ARBA00001971"/>
    </source>
</evidence>
<evidence type="ECO:0000256" key="9">
    <source>
        <dbReference type="RuleBase" id="RU000461"/>
    </source>
</evidence>
<evidence type="ECO:0000256" key="8">
    <source>
        <dbReference type="PIRSR" id="PIRSR602401-1"/>
    </source>
</evidence>
<dbReference type="CDD" id="cd00302">
    <property type="entry name" value="cytochrome_P450"/>
    <property type="match status" value="1"/>
</dbReference>
<evidence type="ECO:0000256" key="7">
    <source>
        <dbReference type="ARBA" id="ARBA00023033"/>
    </source>
</evidence>
<dbReference type="GO" id="GO:0020037">
    <property type="term" value="F:heme binding"/>
    <property type="evidence" value="ECO:0007669"/>
    <property type="project" value="InterPro"/>
</dbReference>
<dbReference type="InterPro" id="IPR050476">
    <property type="entry name" value="Insect_CytP450_Detox"/>
</dbReference>
<dbReference type="InterPro" id="IPR002401">
    <property type="entry name" value="Cyt_P450_E_grp-I"/>
</dbReference>
<keyword evidence="5 9" id="KW-0560">Oxidoreductase</keyword>
<dbReference type="GO" id="GO:0004497">
    <property type="term" value="F:monooxygenase activity"/>
    <property type="evidence" value="ECO:0007669"/>
    <property type="project" value="UniProtKB-KW"/>
</dbReference>
<dbReference type="AlphaFoldDB" id="A0A815LLN2"/>
<dbReference type="OrthoDB" id="1055148at2759"/>
<sequence length="480" mass="55464">MIIVISLAFVLGLCLYLKYYYFALFLENLPCMRQQFLFGNILQFQNDSLVTVFAKCRKHFGETFALYYGPSRFVHISKLEHVAEIFSRIKIYERDIMTRSNTNALLPRCLRTLIGTEWQTRKRIVSASFRSSHMLVHAPNIVATADLLIDNLRSENSTPNGTVHMSAAFDRIIIEGLLQIFIGYSASYETTVMEFSNAFLQLEQANSCMFSAFLLPIWFKKAYIKMNKEYCRAEAILYTHMECFIGNSNRDEKTLLNSLIEAHEQNLVTKPEIFSEVFDILSTAYSFVRSNIRWFLHYLSDNEHVQTKIKQELADLSISYHTIWTMKLINKLIYTECVCKEILRHSPGIAPYIARTAITDGIIEDEPSQIRICKGDTIVIGAYNIHHDSQHWKLDPYRFLPERFLNEDRDHERNAFIPFGGGDRACIARQISMVILKIILVRFMLSISIHRHEDRDSAVMASNLALGQKEAVDLGGIYIR</sequence>
<gene>
    <name evidence="11" type="ORF">EDS130_LOCUS43565</name>
    <name evidence="10" type="ORF">XAT740_LOCUS34351</name>
</gene>
<proteinExistence type="inferred from homology"/>
<evidence type="ECO:0000313" key="10">
    <source>
        <dbReference type="EMBL" id="CAF1404887.1"/>
    </source>
</evidence>
<dbReference type="SUPFAM" id="SSF48264">
    <property type="entry name" value="Cytochrome P450"/>
    <property type="match status" value="1"/>
</dbReference>
<evidence type="ECO:0000313" key="11">
    <source>
        <dbReference type="EMBL" id="CAF1516114.1"/>
    </source>
</evidence>
<keyword evidence="3 8" id="KW-0349">Heme</keyword>
<dbReference type="PROSITE" id="PS00086">
    <property type="entry name" value="CYTOCHROME_P450"/>
    <property type="match status" value="1"/>
</dbReference>
<evidence type="ECO:0000256" key="6">
    <source>
        <dbReference type="ARBA" id="ARBA00023004"/>
    </source>
</evidence>
<comment type="similarity">
    <text evidence="2 9">Belongs to the cytochrome P450 family.</text>
</comment>
<dbReference type="Proteomes" id="UP000663828">
    <property type="component" value="Unassembled WGS sequence"/>
</dbReference>
<name>A0A815LLN2_ADIRI</name>
<dbReference type="EMBL" id="CAJNOR010003348">
    <property type="protein sequence ID" value="CAF1404887.1"/>
    <property type="molecule type" value="Genomic_DNA"/>
</dbReference>
<dbReference type="InterPro" id="IPR036396">
    <property type="entry name" value="Cyt_P450_sf"/>
</dbReference>
<keyword evidence="7 9" id="KW-0503">Monooxygenase</keyword>
<evidence type="ECO:0000313" key="12">
    <source>
        <dbReference type="Proteomes" id="UP000663828"/>
    </source>
</evidence>
<keyword evidence="4 8" id="KW-0479">Metal-binding</keyword>
<feature type="binding site" description="axial binding residue" evidence="8">
    <location>
        <position position="426"/>
    </location>
    <ligand>
        <name>heme</name>
        <dbReference type="ChEBI" id="CHEBI:30413"/>
    </ligand>
    <ligandPart>
        <name>Fe</name>
        <dbReference type="ChEBI" id="CHEBI:18248"/>
    </ligandPart>
</feature>
<evidence type="ECO:0008006" key="13">
    <source>
        <dbReference type="Google" id="ProtNLM"/>
    </source>
</evidence>
<evidence type="ECO:0000256" key="5">
    <source>
        <dbReference type="ARBA" id="ARBA00023002"/>
    </source>
</evidence>
<dbReference type="GO" id="GO:0005506">
    <property type="term" value="F:iron ion binding"/>
    <property type="evidence" value="ECO:0007669"/>
    <property type="project" value="InterPro"/>
</dbReference>
<evidence type="ECO:0000256" key="2">
    <source>
        <dbReference type="ARBA" id="ARBA00010617"/>
    </source>
</evidence>
<organism evidence="10 12">
    <name type="scientific">Adineta ricciae</name>
    <name type="common">Rotifer</name>
    <dbReference type="NCBI Taxonomy" id="249248"/>
    <lineage>
        <taxon>Eukaryota</taxon>
        <taxon>Metazoa</taxon>
        <taxon>Spiralia</taxon>
        <taxon>Gnathifera</taxon>
        <taxon>Rotifera</taxon>
        <taxon>Eurotatoria</taxon>
        <taxon>Bdelloidea</taxon>
        <taxon>Adinetida</taxon>
        <taxon>Adinetidae</taxon>
        <taxon>Adineta</taxon>
    </lineage>
</organism>
<dbReference type="Gene3D" id="1.10.630.10">
    <property type="entry name" value="Cytochrome P450"/>
    <property type="match status" value="1"/>
</dbReference>
<protein>
    <recommendedName>
        <fullName evidence="13">Cytochrome P450</fullName>
    </recommendedName>
</protein>
<dbReference type="EMBL" id="CAJNOJ010000731">
    <property type="protein sequence ID" value="CAF1516114.1"/>
    <property type="molecule type" value="Genomic_DNA"/>
</dbReference>
<reference evidence="10" key="1">
    <citation type="submission" date="2021-02" db="EMBL/GenBank/DDBJ databases">
        <authorList>
            <person name="Nowell W R."/>
        </authorList>
    </citation>
    <scope>NUCLEOTIDE SEQUENCE</scope>
</reference>
<keyword evidence="6 8" id="KW-0408">Iron</keyword>
<dbReference type="Pfam" id="PF00067">
    <property type="entry name" value="p450"/>
    <property type="match status" value="1"/>
</dbReference>
<comment type="caution">
    <text evidence="10">The sequence shown here is derived from an EMBL/GenBank/DDBJ whole genome shotgun (WGS) entry which is preliminary data.</text>
</comment>
<dbReference type="InterPro" id="IPR001128">
    <property type="entry name" value="Cyt_P450"/>
</dbReference>
<keyword evidence="12" id="KW-1185">Reference proteome</keyword>